<evidence type="ECO:0000313" key="1">
    <source>
        <dbReference type="EMBL" id="MBA2115920.1"/>
    </source>
</evidence>
<evidence type="ECO:0008006" key="3">
    <source>
        <dbReference type="Google" id="ProtNLM"/>
    </source>
</evidence>
<dbReference type="RefSeq" id="WP_207397342.1">
    <property type="nucleotide sequence ID" value="NZ_JABRWO010000008.1"/>
</dbReference>
<proteinExistence type="predicted"/>
<protein>
    <recommendedName>
        <fullName evidence="3">Carboxypeptidase regulatory-like domain-containing protein</fullName>
    </recommendedName>
</protein>
<gene>
    <name evidence="1" type="ORF">HOV93_31070</name>
</gene>
<evidence type="ECO:0000313" key="2">
    <source>
        <dbReference type="Proteomes" id="UP000551616"/>
    </source>
</evidence>
<organism evidence="1 2">
    <name type="scientific">Bremerella alba</name>
    <dbReference type="NCBI Taxonomy" id="980252"/>
    <lineage>
        <taxon>Bacteria</taxon>
        <taxon>Pseudomonadati</taxon>
        <taxon>Planctomycetota</taxon>
        <taxon>Planctomycetia</taxon>
        <taxon>Pirellulales</taxon>
        <taxon>Pirellulaceae</taxon>
        <taxon>Bremerella</taxon>
    </lineage>
</organism>
<accession>A0A7V8V6R8</accession>
<comment type="caution">
    <text evidence="1">The sequence shown here is derived from an EMBL/GenBank/DDBJ whole genome shotgun (WGS) entry which is preliminary data.</text>
</comment>
<sequence>MLLHAVSQRLVFASFFVVLLSGMGCYQTGPPLGYVEGTVTLDGQPIEGLTLRFVPKGNEGTTSYAETDVDGNYTARFTFRQEGVLIGEHDVVFERPIGADERGIATFPKGYERRNAITTVVDSGYQTIDFELKSDFEHPSGDRRRK</sequence>
<dbReference type="Gene3D" id="2.60.40.1120">
    <property type="entry name" value="Carboxypeptidase-like, regulatory domain"/>
    <property type="match status" value="1"/>
</dbReference>
<reference evidence="1 2" key="1">
    <citation type="submission" date="2020-05" db="EMBL/GenBank/DDBJ databases">
        <title>Bremerella alba sp. nov., a novel planctomycete isolated from the surface of the macroalga Fucus spiralis.</title>
        <authorList>
            <person name="Godinho O."/>
            <person name="Botelho R."/>
            <person name="Albuquerque L."/>
            <person name="Wiegand S."/>
            <person name="Da Costa M.S."/>
            <person name="Lobo-Da-Cunha A."/>
            <person name="Jogler C."/>
            <person name="Lage O.M."/>
        </authorList>
    </citation>
    <scope>NUCLEOTIDE SEQUENCE [LARGE SCALE GENOMIC DNA]</scope>
    <source>
        <strain evidence="1 2">FF15</strain>
    </source>
</reference>
<dbReference type="Proteomes" id="UP000551616">
    <property type="component" value="Unassembled WGS sequence"/>
</dbReference>
<dbReference type="EMBL" id="JABRWO010000008">
    <property type="protein sequence ID" value="MBA2115920.1"/>
    <property type="molecule type" value="Genomic_DNA"/>
</dbReference>
<keyword evidence="2" id="KW-1185">Reference proteome</keyword>
<name>A0A7V8V6R8_9BACT</name>
<dbReference type="AlphaFoldDB" id="A0A7V8V6R8"/>